<organism evidence="1 2">
    <name type="scientific">Ectopseudomonas oleovorans</name>
    <name type="common">Pseudomonas oleovorans</name>
    <dbReference type="NCBI Taxonomy" id="301"/>
    <lineage>
        <taxon>Bacteria</taxon>
        <taxon>Pseudomonadati</taxon>
        <taxon>Pseudomonadota</taxon>
        <taxon>Gammaproteobacteria</taxon>
        <taxon>Pseudomonadales</taxon>
        <taxon>Pseudomonadaceae</taxon>
        <taxon>Ectopseudomonas</taxon>
    </lineage>
</organism>
<sequence length="137" mass="15720">MFGFFKGSQRKLDDQFKKDLYEFAQFFALRVEFLNPIQTKEIVATVTSVYLERDPEDEGSSVADFFFNSLVGNICDAIGQGVIDKHTGLIMWKQSNRFLSANPGFKGKVVNVCMKNWKDLLLHLGVDKMNFDFAEKF</sequence>
<dbReference type="Proteomes" id="UP000254084">
    <property type="component" value="Unassembled WGS sequence"/>
</dbReference>
<evidence type="ECO:0000313" key="2">
    <source>
        <dbReference type="Proteomes" id="UP000254084"/>
    </source>
</evidence>
<proteinExistence type="predicted"/>
<reference evidence="1 2" key="1">
    <citation type="submission" date="2018-06" db="EMBL/GenBank/DDBJ databases">
        <authorList>
            <consortium name="Pathogen Informatics"/>
            <person name="Doyle S."/>
        </authorList>
    </citation>
    <scope>NUCLEOTIDE SEQUENCE [LARGE SCALE GENOMIC DNA]</scope>
    <source>
        <strain evidence="1 2">NCTC10860</strain>
    </source>
</reference>
<protein>
    <submittedName>
        <fullName evidence="1">Uncharacterized protein</fullName>
    </submittedName>
</protein>
<accession>A0A379K9A1</accession>
<name>A0A379K9A1_ECTOL</name>
<dbReference type="RefSeq" id="WP_084342460.1">
    <property type="nucleotide sequence ID" value="NZ_UGUW01000004.1"/>
</dbReference>
<dbReference type="EMBL" id="UGUW01000004">
    <property type="protein sequence ID" value="SUD61024.1"/>
    <property type="molecule type" value="Genomic_DNA"/>
</dbReference>
<dbReference type="AlphaFoldDB" id="A0A379K9A1"/>
<evidence type="ECO:0000313" key="1">
    <source>
        <dbReference type="EMBL" id="SUD61024.1"/>
    </source>
</evidence>
<gene>
    <name evidence="1" type="ORF">NCTC10860_03390</name>
</gene>